<keyword evidence="3" id="KW-1185">Reference proteome</keyword>
<comment type="caution">
    <text evidence="2">The sequence shown here is derived from an EMBL/GenBank/DDBJ whole genome shotgun (WGS) entry which is preliminary data.</text>
</comment>
<gene>
    <name evidence="2" type="ORF">GCM10009539_03970</name>
</gene>
<dbReference type="Proteomes" id="UP001500967">
    <property type="component" value="Unassembled WGS sequence"/>
</dbReference>
<evidence type="ECO:0000313" key="2">
    <source>
        <dbReference type="EMBL" id="GAA0222000.1"/>
    </source>
</evidence>
<reference evidence="2 3" key="1">
    <citation type="journal article" date="2019" name="Int. J. Syst. Evol. Microbiol.">
        <title>The Global Catalogue of Microorganisms (GCM) 10K type strain sequencing project: providing services to taxonomists for standard genome sequencing and annotation.</title>
        <authorList>
            <consortium name="The Broad Institute Genomics Platform"/>
            <consortium name="The Broad Institute Genome Sequencing Center for Infectious Disease"/>
            <person name="Wu L."/>
            <person name="Ma J."/>
        </authorList>
    </citation>
    <scope>NUCLEOTIDE SEQUENCE [LARGE SCALE GENOMIC DNA]</scope>
    <source>
        <strain evidence="2 3">JCM 10425</strain>
    </source>
</reference>
<accession>A0ABN0THT5</accession>
<evidence type="ECO:0000256" key="1">
    <source>
        <dbReference type="SAM" id="MobiDB-lite"/>
    </source>
</evidence>
<protein>
    <submittedName>
        <fullName evidence="2">Uncharacterized protein</fullName>
    </submittedName>
</protein>
<sequence length="55" mass="5998">MDRRIEQHGVHPAIPDDIDEADELAGSTGNHPEKTVFSQARVPRLVVAVVVHAES</sequence>
<name>A0ABN0THT5_9ACTN</name>
<dbReference type="EMBL" id="BAAAGX010000003">
    <property type="protein sequence ID" value="GAA0222000.1"/>
    <property type="molecule type" value="Genomic_DNA"/>
</dbReference>
<feature type="region of interest" description="Disordered" evidence="1">
    <location>
        <begin position="1"/>
        <end position="33"/>
    </location>
</feature>
<organism evidence="2 3">
    <name type="scientific">Cryptosporangium japonicum</name>
    <dbReference type="NCBI Taxonomy" id="80872"/>
    <lineage>
        <taxon>Bacteria</taxon>
        <taxon>Bacillati</taxon>
        <taxon>Actinomycetota</taxon>
        <taxon>Actinomycetes</taxon>
        <taxon>Cryptosporangiales</taxon>
        <taxon>Cryptosporangiaceae</taxon>
        <taxon>Cryptosporangium</taxon>
    </lineage>
</organism>
<proteinExistence type="predicted"/>
<evidence type="ECO:0000313" key="3">
    <source>
        <dbReference type="Proteomes" id="UP001500967"/>
    </source>
</evidence>